<dbReference type="InterPro" id="IPR000160">
    <property type="entry name" value="GGDEF_dom"/>
</dbReference>
<dbReference type="Pfam" id="PF00990">
    <property type="entry name" value="GGDEF"/>
    <property type="match status" value="2"/>
</dbReference>
<keyword evidence="1" id="KW-0175">Coiled coil</keyword>
<dbReference type="FunFam" id="3.30.70.270:FF:000001">
    <property type="entry name" value="Diguanylate cyclase domain protein"/>
    <property type="match status" value="1"/>
</dbReference>
<gene>
    <name evidence="7" type="ORF">D4A47_09655</name>
</gene>
<dbReference type="InterPro" id="IPR029787">
    <property type="entry name" value="Nucleotide_cyclase"/>
</dbReference>
<evidence type="ECO:0000259" key="5">
    <source>
        <dbReference type="PROSITE" id="PS50887"/>
    </source>
</evidence>
<feature type="domain" description="TRAM" evidence="6">
    <location>
        <begin position="428"/>
        <end position="498"/>
    </location>
</feature>
<sequence length="1162" mass="131385">MAQGKIEERCSSRLCRCVLSLAGGTTVRYADEGFFDMAGFPREYLETSCGGSLKTASPQLYGQICAMREQLDNPGRGEAEFRYQRADGTELWLYLNGGLAELEGERRLECLFLDVTELVVARTRLENITNTIPGGVVQLSFGEDWRILYANDGFYRLNGYTRQEYRALAGDLFIRLMHPDDEAVFETAVREMIGTRQTGVADYRVRQKDGSWRWRVVYGKMIGSTEEGVPVIQCVILDNEEKRQLEQKLELENERYQAVAQMSDGVLWEYSAAEDVAIVPYSVRSVLVDQMRTPGFSDSAYAQGTVHPEDLPRLEQFRRELREGKPHILFEFRARQPGGGEYRWHRAEGVTLCDADGRPARTVGRTADIDREKRERLRLRDAAERDPMTGLYNRSVVQRLIDERFEQDPPVRTGSLFVVDIDNFKAVNDRLGHLFGDVLLTNIAKAMRETVRPGDILGRIGGDEFVVFLPGASRAEGERVAGELVARVSRIYAGEFTDLQITASVGVADCPRCGDHYVELFRKADRALYRAKRHGKDRAEAYEPDGRGADGEESLLNLYEMDRPEVRWQDGEMESMLDLFPRILSSSKDIDSAIYLMLDRIGEYCRAADVGILERTPKGDRLQATYLWKQGTGRVPISSEEAFSFSQWPGYLQRFEEGVYTEPDGTMLPGCVRPDRRCALLQCGIYDEGAFSGCVIVCDRGGRHDWTRQEIALTLGFARAVTPYILKRRTAAEAQYRLDRALNFDELTGLLSLGSFKERAAAYLAASPRSRCAIIYSDIVNFKYINDAYGFTTGDEVLRDFARAITERGGAVCSTRLGNDSFISLTRYESLDQLEKHISRIDQEFNAGVREKLPGSNVMVASGVCPLSLTQGDLVEAIDNANIARKSIKGFHKGGCAIFEEGMKRRLSAEAQMANRMEYALENREFVVYLQPKVALRDGRMVGAEALVRWRRQDGSIIPPDEFIPFFERNGFVTRIDLYVLDRVLERMSVWKAAGKRLVPLSVNISRIHGDSPNQAEKILELTRRWGIEPAMIEFELTETALFQNAGRVRSLLEKLMEMGFGVSIDDFGAGYSSLNVLPSIPANILKLDKGFLQGRGFNERNRTLVRHMISMAVDLNFRVICEGVETAQDVEFLRAVGCDMAQGYYFARPMPIDEFEERWME</sequence>
<dbReference type="SUPFAM" id="SSF141868">
    <property type="entry name" value="EAL domain-like"/>
    <property type="match status" value="1"/>
</dbReference>
<feature type="coiled-coil region" evidence="1">
    <location>
        <begin position="235"/>
        <end position="262"/>
    </location>
</feature>
<dbReference type="InterPro" id="IPR013655">
    <property type="entry name" value="PAS_fold_3"/>
</dbReference>
<reference evidence="7 8" key="1">
    <citation type="submission" date="2018-10" db="EMBL/GenBank/DDBJ databases">
        <title>Anaerotruncus faecis sp. nov., isolated from human feces.</title>
        <authorList>
            <person name="Wang Y.-J."/>
        </authorList>
    </citation>
    <scope>NUCLEOTIDE SEQUENCE [LARGE SCALE GENOMIC DNA]</scope>
    <source>
        <strain evidence="7 8">22A2-44</strain>
    </source>
</reference>
<dbReference type="InterPro" id="IPR000014">
    <property type="entry name" value="PAS"/>
</dbReference>
<proteinExistence type="predicted"/>
<dbReference type="InterPro" id="IPR035919">
    <property type="entry name" value="EAL_sf"/>
</dbReference>
<feature type="domain" description="PAS" evidence="2">
    <location>
        <begin position="121"/>
        <end position="196"/>
    </location>
</feature>
<evidence type="ECO:0000259" key="3">
    <source>
        <dbReference type="PROSITE" id="PS50113"/>
    </source>
</evidence>
<dbReference type="Pfam" id="PF00563">
    <property type="entry name" value="EAL"/>
    <property type="match status" value="1"/>
</dbReference>
<dbReference type="Gene3D" id="3.30.70.270">
    <property type="match status" value="2"/>
</dbReference>
<evidence type="ECO:0000259" key="4">
    <source>
        <dbReference type="PROSITE" id="PS50883"/>
    </source>
</evidence>
<dbReference type="CDD" id="cd01948">
    <property type="entry name" value="EAL"/>
    <property type="match status" value="1"/>
</dbReference>
<dbReference type="PROSITE" id="PS50113">
    <property type="entry name" value="PAC"/>
    <property type="match status" value="1"/>
</dbReference>
<dbReference type="Pfam" id="PF08447">
    <property type="entry name" value="PAS_3"/>
    <property type="match status" value="2"/>
</dbReference>
<dbReference type="InterPro" id="IPR002792">
    <property type="entry name" value="TRAM_dom"/>
</dbReference>
<dbReference type="AlphaFoldDB" id="A0A498CMY4"/>
<dbReference type="NCBIfam" id="TIGR00229">
    <property type="entry name" value="sensory_box"/>
    <property type="match status" value="1"/>
</dbReference>
<dbReference type="CDD" id="cd00130">
    <property type="entry name" value="PAS"/>
    <property type="match status" value="1"/>
</dbReference>
<dbReference type="SMART" id="SM00086">
    <property type="entry name" value="PAC"/>
    <property type="match status" value="3"/>
</dbReference>
<feature type="domain" description="EAL" evidence="4">
    <location>
        <begin position="910"/>
        <end position="1162"/>
    </location>
</feature>
<dbReference type="SMART" id="SM00267">
    <property type="entry name" value="GGDEF"/>
    <property type="match status" value="2"/>
</dbReference>
<accession>A0A498CMY4</accession>
<dbReference type="SMART" id="SM00091">
    <property type="entry name" value="PAS"/>
    <property type="match status" value="1"/>
</dbReference>
<keyword evidence="8" id="KW-1185">Reference proteome</keyword>
<feature type="domain" description="PAC" evidence="3">
    <location>
        <begin position="77"/>
        <end position="127"/>
    </location>
</feature>
<evidence type="ECO:0000259" key="6">
    <source>
        <dbReference type="PROSITE" id="PS50926"/>
    </source>
</evidence>
<comment type="caution">
    <text evidence="7">The sequence shown here is derived from an EMBL/GenBank/DDBJ whole genome shotgun (WGS) entry which is preliminary data.</text>
</comment>
<dbReference type="CDD" id="cd01949">
    <property type="entry name" value="GGDEF"/>
    <property type="match status" value="2"/>
</dbReference>
<evidence type="ECO:0000313" key="8">
    <source>
        <dbReference type="Proteomes" id="UP000276301"/>
    </source>
</evidence>
<evidence type="ECO:0000313" key="7">
    <source>
        <dbReference type="EMBL" id="RLL09768.1"/>
    </source>
</evidence>
<dbReference type="InterPro" id="IPR035965">
    <property type="entry name" value="PAS-like_dom_sf"/>
</dbReference>
<dbReference type="EMBL" id="RCHT01000017">
    <property type="protein sequence ID" value="RLL09768.1"/>
    <property type="molecule type" value="Genomic_DNA"/>
</dbReference>
<dbReference type="PROSITE" id="PS50112">
    <property type="entry name" value="PAS"/>
    <property type="match status" value="1"/>
</dbReference>
<dbReference type="Gene3D" id="3.20.20.450">
    <property type="entry name" value="EAL domain"/>
    <property type="match status" value="1"/>
</dbReference>
<evidence type="ECO:0000256" key="1">
    <source>
        <dbReference type="SAM" id="Coils"/>
    </source>
</evidence>
<protein>
    <submittedName>
        <fullName evidence="7">EAL domain-containing protein</fullName>
    </submittedName>
</protein>
<dbReference type="Gene3D" id="3.30.450.20">
    <property type="entry name" value="PAS domain"/>
    <property type="match status" value="3"/>
</dbReference>
<dbReference type="InterPro" id="IPR052155">
    <property type="entry name" value="Biofilm_reg_signaling"/>
</dbReference>
<dbReference type="InterPro" id="IPR001610">
    <property type="entry name" value="PAC"/>
</dbReference>
<dbReference type="PANTHER" id="PTHR44757:SF2">
    <property type="entry name" value="BIOFILM ARCHITECTURE MAINTENANCE PROTEIN MBAA"/>
    <property type="match status" value="1"/>
</dbReference>
<feature type="domain" description="GGDEF" evidence="5">
    <location>
        <begin position="412"/>
        <end position="544"/>
    </location>
</feature>
<dbReference type="InterPro" id="IPR000700">
    <property type="entry name" value="PAS-assoc_C"/>
</dbReference>
<evidence type="ECO:0000259" key="2">
    <source>
        <dbReference type="PROSITE" id="PS50112"/>
    </source>
</evidence>
<dbReference type="Proteomes" id="UP000276301">
    <property type="component" value="Unassembled WGS sequence"/>
</dbReference>
<dbReference type="SUPFAM" id="SSF55073">
    <property type="entry name" value="Nucleotide cyclase"/>
    <property type="match status" value="2"/>
</dbReference>
<dbReference type="PROSITE" id="PS50883">
    <property type="entry name" value="EAL"/>
    <property type="match status" value="1"/>
</dbReference>
<dbReference type="InterPro" id="IPR001633">
    <property type="entry name" value="EAL_dom"/>
</dbReference>
<dbReference type="PANTHER" id="PTHR44757">
    <property type="entry name" value="DIGUANYLATE CYCLASE DGCP"/>
    <property type="match status" value="1"/>
</dbReference>
<dbReference type="NCBIfam" id="TIGR00254">
    <property type="entry name" value="GGDEF"/>
    <property type="match status" value="2"/>
</dbReference>
<organism evidence="7 8">
    <name type="scientific">Anaerotruncus massiliensis</name>
    <name type="common">ex Liu et al. 2021</name>
    <dbReference type="NCBI Taxonomy" id="2321404"/>
    <lineage>
        <taxon>Bacteria</taxon>
        <taxon>Bacillati</taxon>
        <taxon>Bacillota</taxon>
        <taxon>Clostridia</taxon>
        <taxon>Eubacteriales</taxon>
        <taxon>Oscillospiraceae</taxon>
        <taxon>Anaerotruncus</taxon>
    </lineage>
</organism>
<name>A0A498CMY4_9FIRM</name>
<dbReference type="SMART" id="SM00052">
    <property type="entry name" value="EAL"/>
    <property type="match status" value="1"/>
</dbReference>
<dbReference type="SUPFAM" id="SSF55785">
    <property type="entry name" value="PYP-like sensor domain (PAS domain)"/>
    <property type="match status" value="3"/>
</dbReference>
<feature type="domain" description="GGDEF" evidence="5">
    <location>
        <begin position="770"/>
        <end position="901"/>
    </location>
</feature>
<dbReference type="RefSeq" id="WP_121587118.1">
    <property type="nucleotide sequence ID" value="NZ_RCHT01000017.1"/>
</dbReference>
<dbReference type="InterPro" id="IPR043128">
    <property type="entry name" value="Rev_trsase/Diguanyl_cyclase"/>
</dbReference>
<dbReference type="PROSITE" id="PS50887">
    <property type="entry name" value="GGDEF"/>
    <property type="match status" value="2"/>
</dbReference>
<dbReference type="PROSITE" id="PS50926">
    <property type="entry name" value="TRAM"/>
    <property type="match status" value="1"/>
</dbReference>